<dbReference type="Gene3D" id="3.40.525.10">
    <property type="entry name" value="CRAL-TRIO lipid binding domain"/>
    <property type="match status" value="1"/>
</dbReference>
<organism evidence="3">
    <name type="scientific">Attheya septentrionalis</name>
    <dbReference type="NCBI Taxonomy" id="420275"/>
    <lineage>
        <taxon>Eukaryota</taxon>
        <taxon>Sar</taxon>
        <taxon>Stramenopiles</taxon>
        <taxon>Ochrophyta</taxon>
        <taxon>Bacillariophyta</taxon>
        <taxon>Coscinodiscophyceae</taxon>
        <taxon>Chaetocerotophycidae</taxon>
        <taxon>Chaetocerotales</taxon>
        <taxon>Attheyaceae</taxon>
        <taxon>Attheya</taxon>
    </lineage>
</organism>
<dbReference type="EMBL" id="HBHQ01007206">
    <property type="protein sequence ID" value="CAD9813013.1"/>
    <property type="molecule type" value="Transcribed_RNA"/>
</dbReference>
<dbReference type="Pfam" id="PF00650">
    <property type="entry name" value="CRAL_TRIO"/>
    <property type="match status" value="1"/>
</dbReference>
<dbReference type="InterPro" id="IPR001251">
    <property type="entry name" value="CRAL-TRIO_dom"/>
</dbReference>
<sequence>MTLSIKLLLFWLNATTAFAFAPGQHQVASTSSRRPSVGRQLVQMRATTSSPYGKDVTFLLKANRDSIDSLASISADVPELTLLRFALAFPSLFEAKRALRDTVAWRSGAGQSIVNSAAEAVAKATVGGGWDNEPVRDAAPHAAAINRYITTNNILTLSSDSGNLVYVIRASAINDRELMSKVSVSQLVDFFLYVKEVHSLVANARSERTGKLCGVIFANDISGVRAIPDRRFSEALTASSQQYEKLYPSMAGPTMILNLPFVLQAFVGLIKPLFPRSVQGRLMFEKAPVLASLKELSPLTTNSNTRKSFLEEVKRLQLKIKTLTY</sequence>
<feature type="chain" id="PRO_5035584908" description="CRAL-TRIO domain-containing protein" evidence="1">
    <location>
        <begin position="20"/>
        <end position="325"/>
    </location>
</feature>
<protein>
    <recommendedName>
        <fullName evidence="2">CRAL-TRIO domain-containing protein</fullName>
    </recommendedName>
</protein>
<evidence type="ECO:0000256" key="1">
    <source>
        <dbReference type="SAM" id="SignalP"/>
    </source>
</evidence>
<evidence type="ECO:0000313" key="3">
    <source>
        <dbReference type="EMBL" id="CAD9813013.1"/>
    </source>
</evidence>
<gene>
    <name evidence="3" type="ORF">ASEP1449_LOCUS4838</name>
    <name evidence="4" type="ORF">ASEP1449_LOCUS4839</name>
</gene>
<dbReference type="PROSITE" id="PS50191">
    <property type="entry name" value="CRAL_TRIO"/>
    <property type="match status" value="1"/>
</dbReference>
<proteinExistence type="predicted"/>
<dbReference type="AlphaFoldDB" id="A0A6T7G1E4"/>
<dbReference type="InterPro" id="IPR036865">
    <property type="entry name" value="CRAL-TRIO_dom_sf"/>
</dbReference>
<feature type="domain" description="CRAL-TRIO" evidence="2">
    <location>
        <begin position="142"/>
        <end position="325"/>
    </location>
</feature>
<accession>A0A6T7G1E4</accession>
<dbReference type="SUPFAM" id="SSF52087">
    <property type="entry name" value="CRAL/TRIO domain"/>
    <property type="match status" value="1"/>
</dbReference>
<dbReference type="EMBL" id="HBHQ01007207">
    <property type="protein sequence ID" value="CAD9813014.1"/>
    <property type="molecule type" value="Transcribed_RNA"/>
</dbReference>
<reference evidence="3" key="1">
    <citation type="submission" date="2021-01" db="EMBL/GenBank/DDBJ databases">
        <authorList>
            <person name="Corre E."/>
            <person name="Pelletier E."/>
            <person name="Niang G."/>
            <person name="Scheremetjew M."/>
            <person name="Finn R."/>
            <person name="Kale V."/>
            <person name="Holt S."/>
            <person name="Cochrane G."/>
            <person name="Meng A."/>
            <person name="Brown T."/>
            <person name="Cohen L."/>
        </authorList>
    </citation>
    <scope>NUCLEOTIDE SEQUENCE</scope>
    <source>
        <strain evidence="3">CCMP2084</strain>
    </source>
</reference>
<evidence type="ECO:0000313" key="4">
    <source>
        <dbReference type="EMBL" id="CAD9813014.1"/>
    </source>
</evidence>
<keyword evidence="1" id="KW-0732">Signal</keyword>
<evidence type="ECO:0000259" key="2">
    <source>
        <dbReference type="PROSITE" id="PS50191"/>
    </source>
</evidence>
<name>A0A6T7G1E4_9STRA</name>
<feature type="signal peptide" evidence="1">
    <location>
        <begin position="1"/>
        <end position="19"/>
    </location>
</feature>